<feature type="region of interest" description="Disordered" evidence="2">
    <location>
        <begin position="1"/>
        <end position="21"/>
    </location>
</feature>
<evidence type="ECO:0000313" key="3">
    <source>
        <dbReference type="EMBL" id="CAD8154966.1"/>
    </source>
</evidence>
<evidence type="ECO:0000313" key="4">
    <source>
        <dbReference type="Proteomes" id="UP000683925"/>
    </source>
</evidence>
<accession>A0A8S1TVS0</accession>
<dbReference type="Proteomes" id="UP000683925">
    <property type="component" value="Unassembled WGS sequence"/>
</dbReference>
<organism evidence="3 4">
    <name type="scientific">Paramecium octaurelia</name>
    <dbReference type="NCBI Taxonomy" id="43137"/>
    <lineage>
        <taxon>Eukaryota</taxon>
        <taxon>Sar</taxon>
        <taxon>Alveolata</taxon>
        <taxon>Ciliophora</taxon>
        <taxon>Intramacronucleata</taxon>
        <taxon>Oligohymenophorea</taxon>
        <taxon>Peniculida</taxon>
        <taxon>Parameciidae</taxon>
        <taxon>Paramecium</taxon>
    </lineage>
</organism>
<proteinExistence type="predicted"/>
<protein>
    <submittedName>
        <fullName evidence="3">Uncharacterized protein</fullName>
    </submittedName>
</protein>
<dbReference type="AlphaFoldDB" id="A0A8S1TVS0"/>
<comment type="caution">
    <text evidence="3">The sequence shown here is derived from an EMBL/GenBank/DDBJ whole genome shotgun (WGS) entry which is preliminary data.</text>
</comment>
<keyword evidence="1" id="KW-0175">Coiled coil</keyword>
<sequence length="574" mass="68764">MRSISPNAYQQNKNSYSSEPLQQKPALNTIVHQAVPVPVNELIIHANKIRQNMSPANVAPKSGQTVYRTQQSPNNQIPQQTIQQIQTFPQQKELKLPTSAAEHQAPQQQFSEIYSAKSDDRFCREVEDRIRVIRNESDSWRQKFILSENDKVKQLQDIENHYKMEMHSQSQQLNKFYQATLNELNDELKHLQRELDTSNRETEKIRKKCHQLEMDQFELKTQIVDANAQKDQAQKEWVRMNNLYQRIKIDMDEMRTQQEILKKRVVNEQELEKLKEIINLRENEIDDLKTRNTQLEILSIDVRKLDTYNHELQNQLEILQSQISIYETKILEQRNEVENLNSINKNLNNQLQEKKNHDKLSYTIYEQDMLNQINKVKDLSKEKDNQIKSLNIQFSQLQLKYDQLQQQMLSIRENYEQDQNQARAKQGKFEQEFQDDITQKFQLMSKEIQQFQQERYQLLNDLSQQSQQKIRLDQKLQQQQKEIDTFKYQSDLRNKELVDNQDTINQLTKQVQMLSKEKKDFQEQIHYQEFNKINYQYEKVLCSIEIDALRQRLENALSEIETIKTNQLSMYKFS</sequence>
<name>A0A8S1TVS0_PAROT</name>
<dbReference type="OrthoDB" id="316930at2759"/>
<reference evidence="3" key="1">
    <citation type="submission" date="2021-01" db="EMBL/GenBank/DDBJ databases">
        <authorList>
            <consortium name="Genoscope - CEA"/>
            <person name="William W."/>
        </authorList>
    </citation>
    <scope>NUCLEOTIDE SEQUENCE</scope>
</reference>
<feature type="coiled-coil region" evidence="1">
    <location>
        <begin position="387"/>
        <end position="566"/>
    </location>
</feature>
<dbReference type="OMA" id="DTYNHEL"/>
<evidence type="ECO:0000256" key="1">
    <source>
        <dbReference type="SAM" id="Coils"/>
    </source>
</evidence>
<dbReference type="EMBL" id="CAJJDP010000030">
    <property type="protein sequence ID" value="CAD8154966.1"/>
    <property type="molecule type" value="Genomic_DNA"/>
</dbReference>
<keyword evidence="4" id="KW-1185">Reference proteome</keyword>
<evidence type="ECO:0000256" key="2">
    <source>
        <dbReference type="SAM" id="MobiDB-lite"/>
    </source>
</evidence>
<gene>
    <name evidence="3" type="ORF">POCTA_138.1.T0300042</name>
</gene>
<feature type="coiled-coil region" evidence="1">
    <location>
        <begin position="167"/>
        <end position="360"/>
    </location>
</feature>